<protein>
    <recommendedName>
        <fullName evidence="4">Centrosomal protein 126</fullName>
    </recommendedName>
</protein>
<feature type="region of interest" description="Disordered" evidence="1">
    <location>
        <begin position="292"/>
        <end position="315"/>
    </location>
</feature>
<dbReference type="PANTHER" id="PTHR31191">
    <property type="entry name" value="CENTROSOMAL PROTEIN CEP126"/>
    <property type="match status" value="1"/>
</dbReference>
<gene>
    <name evidence="2" type="ORF">JD844_033360</name>
</gene>
<evidence type="ECO:0000313" key="3">
    <source>
        <dbReference type="Proteomes" id="UP000826234"/>
    </source>
</evidence>
<feature type="region of interest" description="Disordered" evidence="1">
    <location>
        <begin position="71"/>
        <end position="104"/>
    </location>
</feature>
<keyword evidence="3" id="KW-1185">Reference proteome</keyword>
<feature type="compositionally biased region" description="Basic residues" evidence="1">
    <location>
        <begin position="697"/>
        <end position="711"/>
    </location>
</feature>
<organism evidence="2 3">
    <name type="scientific">Phrynosoma platyrhinos</name>
    <name type="common">Desert horned lizard</name>
    <dbReference type="NCBI Taxonomy" id="52577"/>
    <lineage>
        <taxon>Eukaryota</taxon>
        <taxon>Metazoa</taxon>
        <taxon>Chordata</taxon>
        <taxon>Craniata</taxon>
        <taxon>Vertebrata</taxon>
        <taxon>Euteleostomi</taxon>
        <taxon>Lepidosauria</taxon>
        <taxon>Squamata</taxon>
        <taxon>Bifurcata</taxon>
        <taxon>Unidentata</taxon>
        <taxon>Episquamata</taxon>
        <taxon>Toxicofera</taxon>
        <taxon>Iguania</taxon>
        <taxon>Phrynosomatidae</taxon>
        <taxon>Phrynosomatinae</taxon>
        <taxon>Phrynosoma</taxon>
    </lineage>
</organism>
<evidence type="ECO:0008006" key="4">
    <source>
        <dbReference type="Google" id="ProtNLM"/>
    </source>
</evidence>
<feature type="region of interest" description="Disordered" evidence="1">
    <location>
        <begin position="119"/>
        <end position="141"/>
    </location>
</feature>
<dbReference type="InterPro" id="IPR028257">
    <property type="entry name" value="CEP126"/>
</dbReference>
<name>A0ABQ7T6U3_PHRPL</name>
<dbReference type="Proteomes" id="UP000826234">
    <property type="component" value="Unassembled WGS sequence"/>
</dbReference>
<feature type="region of interest" description="Disordered" evidence="1">
    <location>
        <begin position="329"/>
        <end position="352"/>
    </location>
</feature>
<proteinExistence type="predicted"/>
<dbReference type="PANTHER" id="PTHR31191:SF4">
    <property type="entry name" value="CENTROSOMAL PROTEIN OF 126 KDA"/>
    <property type="match status" value="1"/>
</dbReference>
<evidence type="ECO:0000313" key="2">
    <source>
        <dbReference type="EMBL" id="KAH0625176.1"/>
    </source>
</evidence>
<feature type="compositionally biased region" description="Polar residues" evidence="1">
    <location>
        <begin position="296"/>
        <end position="307"/>
    </location>
</feature>
<accession>A0ABQ7T6U3</accession>
<feature type="region of interest" description="Disordered" evidence="1">
    <location>
        <begin position="206"/>
        <end position="247"/>
    </location>
</feature>
<feature type="compositionally biased region" description="Polar residues" evidence="1">
    <location>
        <begin position="215"/>
        <end position="240"/>
    </location>
</feature>
<feature type="compositionally biased region" description="Polar residues" evidence="1">
    <location>
        <begin position="593"/>
        <end position="611"/>
    </location>
</feature>
<feature type="region of interest" description="Disordered" evidence="1">
    <location>
        <begin position="584"/>
        <end position="611"/>
    </location>
</feature>
<dbReference type="Pfam" id="PF15352">
    <property type="entry name" value="K1377"/>
    <property type="match status" value="2"/>
</dbReference>
<comment type="caution">
    <text evidence="2">The sequence shown here is derived from an EMBL/GenBank/DDBJ whole genome shotgun (WGS) entry which is preliminary data.</text>
</comment>
<dbReference type="EMBL" id="JAIPUX010001232">
    <property type="protein sequence ID" value="KAH0625176.1"/>
    <property type="molecule type" value="Genomic_DNA"/>
</dbReference>
<feature type="region of interest" description="Disordered" evidence="1">
    <location>
        <begin position="691"/>
        <end position="722"/>
    </location>
</feature>
<feature type="compositionally biased region" description="Polar residues" evidence="1">
    <location>
        <begin position="125"/>
        <end position="141"/>
    </location>
</feature>
<reference evidence="2 3" key="1">
    <citation type="journal article" date="2022" name="Gigascience">
        <title>A chromosome-level genome assembly and annotation of the desert horned lizard, Phrynosoma platyrhinos, provides insight into chromosomal rearrangements among reptiles.</title>
        <authorList>
            <person name="Koochekian N."/>
            <person name="Ascanio A."/>
            <person name="Farleigh K."/>
            <person name="Card D.C."/>
            <person name="Schield D.R."/>
            <person name="Castoe T.A."/>
            <person name="Jezkova T."/>
        </authorList>
    </citation>
    <scope>NUCLEOTIDE SEQUENCE [LARGE SCALE GENOMIC DNA]</scope>
    <source>
        <strain evidence="2">NK-2021</strain>
    </source>
</reference>
<evidence type="ECO:0000256" key="1">
    <source>
        <dbReference type="SAM" id="MobiDB-lite"/>
    </source>
</evidence>
<sequence length="1132" mass="126519">MVRNLKVLLERDLSKERHELLKDQRVYRNQARKLSIETNKRRRALEEKWKEDEEKEQKFREQILLQRKLKHQEATEKFQRGHLPSSQRRRGGGGVQRKTEPKLDEALQKIQTGLLSSKIIERTTDTPSSATRNDPFNWKQNSAKTGCDRIMQENRKANLNSDQLLFQQNLDELQQQLQEQHFSNLQDFHQEVNEIAHSESVCSVDSLEAGEPNESCATPSETSSLSAQLDSSVHSSQGSQTRHKSFSSKSDIAFSKNQHVNNWLINLNTSNIQTTSPFRDILIKHNIVPSDEDTSISDWKSSTPNVSEQREAERCASDDNLTFAQNKREGKSFLLKRPSSGTVSMERPSATETPVLKLNKAWAIPDPPPALSVQEKTSELPQNNRASLAQTSSQHAVSMSSLVFPATDWCARTPNNNSFLLNCMQKGKDAHAARCTEDIDYIIGAKDEENVEHVNVEATLFEETSKDSGDQLKSDGEGKVNENVLSLPQEDLMVNLSELEQQKKDNASERKGVKFPKSILKKESKYERGYFRAVVVNRGIKFGSQTVSAARDSIELAKLKGKDTDTQKNSKKLRWFDEINRDGEANDDEKYSEQSITEIPQPQAQSPGSQIKATASRISLRSIPSYMLNSVFLENHQENSQISAKPLTVGGLDRDNVIQNNFVSGGYHVAKQAWMAPRGEEVIPVLHNCDPKNQKSSQRKGRTKIIKRPKSAKAQSSTVTKNRKGILIRPQSASEATKAMKTQGKIMVPHPPGKPIPGKRPDENPADGVYQSVNLCKPQLDTENSHFLSGRSLLPEGQDVSRNATEDTLSSTNVCHSHAATMRPSYSVLTYEPLTKTKCITNTAQSIARSNSFPRRNPVYSENGLCPDRTPTDEEISVLWQGVHRNLQNCVTICNNSSNGEVQSTRPNVSHITIDGGTLMGNIKSGARSNTIFASQPSASVAFARRKQVNENIENKRKALLEQRRQMAASAGWKPTGVGQNMAQVVKQVQSQCAYDPVQTVGGINNSDGVSDSTAQFLLAENLVNLSATESEILTSLDAVQPHKQNVVLNRPLRQGMSALSFEEHKVLQSLDRINQRLQNVHETINKIPSSTSVMQTISPLIASPSYMDLIPPMQRYRTLTDATYNVMQKRY</sequence>